<organism evidence="2 3">
    <name type="scientific">Nocardia otitidiscaviarum</name>
    <dbReference type="NCBI Taxonomy" id="1823"/>
    <lineage>
        <taxon>Bacteria</taxon>
        <taxon>Bacillati</taxon>
        <taxon>Actinomycetota</taxon>
        <taxon>Actinomycetes</taxon>
        <taxon>Mycobacteriales</taxon>
        <taxon>Nocardiaceae</taxon>
        <taxon>Nocardia</taxon>
    </lineage>
</organism>
<reference evidence="2 3" key="1">
    <citation type="submission" date="2019-07" db="EMBL/GenBank/DDBJ databases">
        <title>Complete Genome Sequence and Methylome Analysis of Nocardia otitidis-caviarum NEB252.</title>
        <authorList>
            <person name="Fomenkov A."/>
            <person name="Anton B.P."/>
            <person name="Vincze T."/>
            <person name="Roberts R.J."/>
        </authorList>
    </citation>
    <scope>NUCLEOTIDE SEQUENCE [LARGE SCALE GENOMIC DNA]</scope>
    <source>
        <strain evidence="2 3">NEB252</strain>
    </source>
</reference>
<gene>
    <name evidence="2" type="ORF">FOH10_12700</name>
</gene>
<name>A0A516NKL4_9NOCA</name>
<evidence type="ECO:0000259" key="1">
    <source>
        <dbReference type="Pfam" id="PF09995"/>
    </source>
</evidence>
<feature type="domain" description="ER-bound oxygenase mpaB/mpaB'/Rubber oxygenase catalytic" evidence="1">
    <location>
        <begin position="22"/>
        <end position="256"/>
    </location>
</feature>
<evidence type="ECO:0000313" key="3">
    <source>
        <dbReference type="Proteomes" id="UP000317039"/>
    </source>
</evidence>
<protein>
    <submittedName>
        <fullName evidence="2">DUF2236 domain-containing protein</fullName>
    </submittedName>
</protein>
<proteinExistence type="predicted"/>
<dbReference type="AlphaFoldDB" id="A0A516NKL4"/>
<accession>A0A516NKL4</accession>
<dbReference type="PANTHER" id="PTHR36151:SF3">
    <property type="entry name" value="ER-BOUND OXYGENASE MPAB_MPAB'_RUBBER OXYGENASE CATALYTIC DOMAIN-CONTAINING PROTEIN"/>
    <property type="match status" value="1"/>
</dbReference>
<dbReference type="EMBL" id="CP041695">
    <property type="protein sequence ID" value="QDP79444.1"/>
    <property type="molecule type" value="Genomic_DNA"/>
</dbReference>
<sequence>MWRWPMDPDAPRFGPGSLLYETYGDRRGYLLAPMEGLLQLMYPSLGRGVEQHSDFFNEPWERLFRSVPQIQGMIFDGPESLRTAARIRDFHSDIKGTMPAGERYHALDPHTYFWAHATFIDTAWRARDLFARRPYTREEKAAVYAEGVRWWGMYGMSTRIVPATYDDFLDYWNHTVEHVLEPTPSARALIDYFDSAADMPQPWLPTALWRILAPSASEAWRHVLVGTLPPHIRELYGYRWTRANQLAFDTFRHAVARTWLLLPETLRIMPRARAAYRREGRTGLRIALDRAADRRQPLRAAG</sequence>
<dbReference type="PANTHER" id="PTHR36151">
    <property type="entry name" value="BLR2777 PROTEIN"/>
    <property type="match status" value="1"/>
</dbReference>
<dbReference type="InterPro" id="IPR018713">
    <property type="entry name" value="MPAB/Lcp_cat_dom"/>
</dbReference>
<dbReference type="GO" id="GO:0016491">
    <property type="term" value="F:oxidoreductase activity"/>
    <property type="evidence" value="ECO:0007669"/>
    <property type="project" value="InterPro"/>
</dbReference>
<dbReference type="KEGG" id="nod:FOH10_12700"/>
<evidence type="ECO:0000313" key="2">
    <source>
        <dbReference type="EMBL" id="QDP79444.1"/>
    </source>
</evidence>
<dbReference type="Pfam" id="PF09995">
    <property type="entry name" value="MPAB_Lcp_cat"/>
    <property type="match status" value="1"/>
</dbReference>
<dbReference type="Proteomes" id="UP000317039">
    <property type="component" value="Chromosome"/>
</dbReference>